<reference evidence="3" key="1">
    <citation type="submission" date="2024-05" db="EMBL/GenBank/DDBJ databases">
        <authorList>
            <person name="Kim S."/>
            <person name="Heo J."/>
            <person name="Choi H."/>
            <person name="Choi Y."/>
            <person name="Kwon S.-W."/>
            <person name="Kim Y."/>
        </authorList>
    </citation>
    <scope>NUCLEOTIDE SEQUENCE</scope>
    <source>
        <strain evidence="3">KACC 23697</strain>
    </source>
</reference>
<sequence>MKNYLLLLLLTITSVFVNAQNKDAYFKDPKTDTYVGTWEGEFEGKTFTVTFVKYRKKLSTGQRDQLAGKYTYKQGDKLLSGSDSLRDTLLRGLPDPKENFLTILMIDRVLDKNGRGSVSFVEGSKNKILWKLSDRDMFALYPKKPIKGFSVPTNIVLVRTK</sequence>
<feature type="domain" description="DUF6705" evidence="2">
    <location>
        <begin position="1"/>
        <end position="77"/>
    </location>
</feature>
<evidence type="ECO:0000259" key="2">
    <source>
        <dbReference type="Pfam" id="PF20448"/>
    </source>
</evidence>
<keyword evidence="1" id="KW-0732">Signal</keyword>
<dbReference type="EMBL" id="CP157485">
    <property type="protein sequence ID" value="XBO47637.1"/>
    <property type="molecule type" value="Genomic_DNA"/>
</dbReference>
<evidence type="ECO:0000313" key="3">
    <source>
        <dbReference type="EMBL" id="XBO47637.1"/>
    </source>
</evidence>
<accession>A0AAU7K4Y0</accession>
<name>A0AAU7K4Y0_9SPHI</name>
<feature type="signal peptide" evidence="1">
    <location>
        <begin position="1"/>
        <end position="19"/>
    </location>
</feature>
<organism evidence="3">
    <name type="scientific">Pedobacter sp. KACC 23697</name>
    <dbReference type="NCBI Taxonomy" id="3149230"/>
    <lineage>
        <taxon>Bacteria</taxon>
        <taxon>Pseudomonadati</taxon>
        <taxon>Bacteroidota</taxon>
        <taxon>Sphingobacteriia</taxon>
        <taxon>Sphingobacteriales</taxon>
        <taxon>Sphingobacteriaceae</taxon>
        <taxon>Pedobacter</taxon>
    </lineage>
</organism>
<feature type="chain" id="PRO_5043694677" evidence="1">
    <location>
        <begin position="20"/>
        <end position="161"/>
    </location>
</feature>
<evidence type="ECO:0000256" key="1">
    <source>
        <dbReference type="SAM" id="SignalP"/>
    </source>
</evidence>
<dbReference type="AlphaFoldDB" id="A0AAU7K4Y0"/>
<dbReference type="InterPro" id="IPR046551">
    <property type="entry name" value="DUF6705"/>
</dbReference>
<protein>
    <submittedName>
        <fullName evidence="3">DUF6705 family protein</fullName>
    </submittedName>
</protein>
<dbReference type="RefSeq" id="WP_406825055.1">
    <property type="nucleotide sequence ID" value="NZ_CP157485.1"/>
</dbReference>
<proteinExistence type="predicted"/>
<dbReference type="Pfam" id="PF20448">
    <property type="entry name" value="DUF6705"/>
    <property type="match status" value="1"/>
</dbReference>
<gene>
    <name evidence="3" type="ORF">ABEG20_20305</name>
</gene>